<evidence type="ECO:0000256" key="4">
    <source>
        <dbReference type="ARBA" id="ARBA00023125"/>
    </source>
</evidence>
<evidence type="ECO:0000259" key="6">
    <source>
        <dbReference type="PROSITE" id="PS50045"/>
    </source>
</evidence>
<dbReference type="PROSITE" id="PS50112">
    <property type="entry name" value="PAS"/>
    <property type="match status" value="1"/>
</dbReference>
<dbReference type="CDD" id="cd00009">
    <property type="entry name" value="AAA"/>
    <property type="match status" value="1"/>
</dbReference>
<gene>
    <name evidence="8" type="ORF">SSCH_1050026</name>
</gene>
<evidence type="ECO:0000256" key="5">
    <source>
        <dbReference type="ARBA" id="ARBA00023163"/>
    </source>
</evidence>
<dbReference type="EMBL" id="CDRZ01000008">
    <property type="protein sequence ID" value="CEO87456.1"/>
    <property type="molecule type" value="Genomic_DNA"/>
</dbReference>
<dbReference type="InterPro" id="IPR002078">
    <property type="entry name" value="Sigma_54_int"/>
</dbReference>
<dbReference type="InterPro" id="IPR027417">
    <property type="entry name" value="P-loop_NTPase"/>
</dbReference>
<dbReference type="InterPro" id="IPR003593">
    <property type="entry name" value="AAA+_ATPase"/>
</dbReference>
<dbReference type="PROSITE" id="PS00688">
    <property type="entry name" value="SIGMA54_INTERACT_3"/>
    <property type="match status" value="1"/>
</dbReference>
<dbReference type="SUPFAM" id="SSF46689">
    <property type="entry name" value="Homeodomain-like"/>
    <property type="match status" value="1"/>
</dbReference>
<protein>
    <submittedName>
        <fullName evidence="8">Signal-transduction and transcriptional-control protein</fullName>
    </submittedName>
</protein>
<reference evidence="9" key="1">
    <citation type="submission" date="2015-01" db="EMBL/GenBank/DDBJ databases">
        <authorList>
            <person name="Manzoor Shahid"/>
            <person name="Zubair Saima"/>
        </authorList>
    </citation>
    <scope>NUCLEOTIDE SEQUENCE [LARGE SCALE GENOMIC DNA]</scope>
    <source>
        <strain evidence="9">Sp3</strain>
    </source>
</reference>
<evidence type="ECO:0000256" key="2">
    <source>
        <dbReference type="ARBA" id="ARBA00022840"/>
    </source>
</evidence>
<dbReference type="GO" id="GO:0043565">
    <property type="term" value="F:sequence-specific DNA binding"/>
    <property type="evidence" value="ECO:0007669"/>
    <property type="project" value="InterPro"/>
</dbReference>
<dbReference type="AlphaFoldDB" id="A0A0B7MHL3"/>
<keyword evidence="1" id="KW-0547">Nucleotide-binding</keyword>
<evidence type="ECO:0000256" key="1">
    <source>
        <dbReference type="ARBA" id="ARBA00022741"/>
    </source>
</evidence>
<dbReference type="PROSITE" id="PS00675">
    <property type="entry name" value="SIGMA54_INTERACT_1"/>
    <property type="match status" value="1"/>
</dbReference>
<dbReference type="Pfam" id="PF00158">
    <property type="entry name" value="Sigma54_activat"/>
    <property type="match status" value="1"/>
</dbReference>
<evidence type="ECO:0000313" key="9">
    <source>
        <dbReference type="Proteomes" id="UP000046155"/>
    </source>
</evidence>
<dbReference type="PROSITE" id="PS00676">
    <property type="entry name" value="SIGMA54_INTERACT_2"/>
    <property type="match status" value="1"/>
</dbReference>
<name>A0A0B7MHL3_9FIRM</name>
<keyword evidence="4" id="KW-0238">DNA-binding</keyword>
<organism evidence="8 9">
    <name type="scientific">Syntrophaceticus schinkii</name>
    <dbReference type="NCBI Taxonomy" id="499207"/>
    <lineage>
        <taxon>Bacteria</taxon>
        <taxon>Bacillati</taxon>
        <taxon>Bacillota</taxon>
        <taxon>Clostridia</taxon>
        <taxon>Thermoanaerobacterales</taxon>
        <taxon>Thermoanaerobacterales Family III. Incertae Sedis</taxon>
        <taxon>Syntrophaceticus</taxon>
    </lineage>
</organism>
<feature type="domain" description="Sigma-54 factor interaction" evidence="6">
    <location>
        <begin position="126"/>
        <end position="356"/>
    </location>
</feature>
<dbReference type="InterPro" id="IPR025944">
    <property type="entry name" value="Sigma_54_int_dom_CS"/>
</dbReference>
<dbReference type="GO" id="GO:0005524">
    <property type="term" value="F:ATP binding"/>
    <property type="evidence" value="ECO:0007669"/>
    <property type="project" value="UniProtKB-KW"/>
</dbReference>
<dbReference type="Pfam" id="PF25601">
    <property type="entry name" value="AAA_lid_14"/>
    <property type="match status" value="1"/>
</dbReference>
<dbReference type="Gene3D" id="3.30.450.20">
    <property type="entry name" value="PAS domain"/>
    <property type="match status" value="1"/>
</dbReference>
<dbReference type="PANTHER" id="PTHR32071">
    <property type="entry name" value="TRANSCRIPTIONAL REGULATORY PROTEIN"/>
    <property type="match status" value="1"/>
</dbReference>
<dbReference type="InterPro" id="IPR025662">
    <property type="entry name" value="Sigma_54_int_dom_ATP-bd_1"/>
</dbReference>
<keyword evidence="5" id="KW-0804">Transcription</keyword>
<dbReference type="PANTHER" id="PTHR32071:SF57">
    <property type="entry name" value="C4-DICARBOXYLATE TRANSPORT TRANSCRIPTIONAL REGULATORY PROTEIN DCTD"/>
    <property type="match status" value="1"/>
</dbReference>
<dbReference type="InterPro" id="IPR058031">
    <property type="entry name" value="AAA_lid_NorR"/>
</dbReference>
<accession>A0A0B7MHL3</accession>
<dbReference type="SUPFAM" id="SSF52540">
    <property type="entry name" value="P-loop containing nucleoside triphosphate hydrolases"/>
    <property type="match status" value="1"/>
</dbReference>
<dbReference type="InterPro" id="IPR002197">
    <property type="entry name" value="HTH_Fis"/>
</dbReference>
<dbReference type="GO" id="GO:0006355">
    <property type="term" value="P:regulation of DNA-templated transcription"/>
    <property type="evidence" value="ECO:0007669"/>
    <property type="project" value="InterPro"/>
</dbReference>
<dbReference type="PROSITE" id="PS50045">
    <property type="entry name" value="SIGMA54_INTERACT_4"/>
    <property type="match status" value="1"/>
</dbReference>
<dbReference type="Proteomes" id="UP000046155">
    <property type="component" value="Unassembled WGS sequence"/>
</dbReference>
<dbReference type="InterPro" id="IPR000014">
    <property type="entry name" value="PAS"/>
</dbReference>
<evidence type="ECO:0000256" key="3">
    <source>
        <dbReference type="ARBA" id="ARBA00023015"/>
    </source>
</evidence>
<dbReference type="InterPro" id="IPR009057">
    <property type="entry name" value="Homeodomain-like_sf"/>
</dbReference>
<proteinExistence type="predicted"/>
<dbReference type="Pfam" id="PF02954">
    <property type="entry name" value="HTH_8"/>
    <property type="match status" value="1"/>
</dbReference>
<keyword evidence="9" id="KW-1185">Reference proteome</keyword>
<evidence type="ECO:0000259" key="7">
    <source>
        <dbReference type="PROSITE" id="PS50112"/>
    </source>
</evidence>
<dbReference type="Gene3D" id="3.40.50.300">
    <property type="entry name" value="P-loop containing nucleotide triphosphate hydrolases"/>
    <property type="match status" value="1"/>
</dbReference>
<dbReference type="FunFam" id="3.40.50.300:FF:000006">
    <property type="entry name" value="DNA-binding transcriptional regulator NtrC"/>
    <property type="match status" value="1"/>
</dbReference>
<feature type="domain" description="PAS" evidence="7">
    <location>
        <begin position="1"/>
        <end position="33"/>
    </location>
</feature>
<dbReference type="Gene3D" id="1.10.8.60">
    <property type="match status" value="1"/>
</dbReference>
<dbReference type="SMART" id="SM00382">
    <property type="entry name" value="AAA"/>
    <property type="match status" value="1"/>
</dbReference>
<evidence type="ECO:0000313" key="8">
    <source>
        <dbReference type="EMBL" id="CEO87456.1"/>
    </source>
</evidence>
<keyword evidence="2" id="KW-0067">ATP-binding</keyword>
<keyword evidence="3" id="KW-0805">Transcription regulation</keyword>
<sequence>MKSIIDCLEEGLITTDLNGKIMHYNKTAQKLLGEAISSSNASLGLLLGSKRADEIINIVGSKQKVLEKEMRIDAKPERLHLMIHARPITTEKGVQGIAIALNQFTKIRRLVNRYSSNETNYTVEDILGVSKPIRQLHEKIKSIASSNSTVLIRGESGTGKELVARAIHNYGAWSQGPFVAINCSAIPESLLESELFGYEDGAFTGARKGGKMGKFELADKGTLFLDEIGDMAQFLQVKLLRVLQERRIERIGGLYPIPVDVRVIAATNRDLEKMIAQGEFREDLYYRINVIPINIAPLRERKEDIDVLCRYFIDEYNQQLNKDVKYMTEGFGKKLCEYSWPGNVRELQNAIEYAMNLAAGDFLDVEQLPVGIREVEDEDTVSFNLEVLERRAIRRCLQQYGTTVEGKQKAAEELGIGIATLYRKMKRYGIKDVEA</sequence>
<dbReference type="Gene3D" id="1.10.10.60">
    <property type="entry name" value="Homeodomain-like"/>
    <property type="match status" value="1"/>
</dbReference>
<dbReference type="InterPro" id="IPR025943">
    <property type="entry name" value="Sigma_54_int_dom_ATP-bd_2"/>
</dbReference>